<dbReference type="EMBL" id="FPCJ01000001">
    <property type="protein sequence ID" value="SFV33806.1"/>
    <property type="molecule type" value="Genomic_DNA"/>
</dbReference>
<dbReference type="InterPro" id="IPR023210">
    <property type="entry name" value="NADP_OxRdtase_dom"/>
</dbReference>
<keyword evidence="4" id="KW-1185">Reference proteome</keyword>
<evidence type="ECO:0000313" key="4">
    <source>
        <dbReference type="Proteomes" id="UP000199537"/>
    </source>
</evidence>
<proteinExistence type="predicted"/>
<dbReference type="AlphaFoldDB" id="A0A1I7NGX3"/>
<protein>
    <submittedName>
        <fullName evidence="3">Predicted oxidoreductase</fullName>
    </submittedName>
</protein>
<dbReference type="PANTHER" id="PTHR43364:SF6">
    <property type="entry name" value="OXIDOREDUCTASE-RELATED"/>
    <property type="match status" value="1"/>
</dbReference>
<dbReference type="OrthoDB" id="9773828at2"/>
<dbReference type="Pfam" id="PF00248">
    <property type="entry name" value="Aldo_ket_red"/>
    <property type="match status" value="1"/>
</dbReference>
<gene>
    <name evidence="3" type="ORF">SAMN05660895_1818</name>
</gene>
<dbReference type="Gene3D" id="3.20.20.100">
    <property type="entry name" value="NADP-dependent oxidoreductase domain"/>
    <property type="match status" value="1"/>
</dbReference>
<name>A0A1I7NGX3_9BACT</name>
<dbReference type="PRINTS" id="PR00069">
    <property type="entry name" value="ALDKETRDTASE"/>
</dbReference>
<dbReference type="InterPro" id="IPR036812">
    <property type="entry name" value="NAD(P)_OxRdtase_dom_sf"/>
</dbReference>
<dbReference type="SUPFAM" id="SSF51430">
    <property type="entry name" value="NAD(P)-linked oxidoreductase"/>
    <property type="match status" value="1"/>
</dbReference>
<dbReference type="RefSeq" id="WP_092459996.1">
    <property type="nucleotide sequence ID" value="NZ_FPCJ01000001.1"/>
</dbReference>
<dbReference type="PANTHER" id="PTHR43364">
    <property type="entry name" value="NADH-SPECIFIC METHYLGLYOXAL REDUCTASE-RELATED"/>
    <property type="match status" value="1"/>
</dbReference>
<dbReference type="GO" id="GO:0016491">
    <property type="term" value="F:oxidoreductase activity"/>
    <property type="evidence" value="ECO:0007669"/>
    <property type="project" value="UniProtKB-KW"/>
</dbReference>
<organism evidence="3 4">
    <name type="scientific">Thermoflavifilum thermophilum</name>
    <dbReference type="NCBI Taxonomy" id="1393122"/>
    <lineage>
        <taxon>Bacteria</taxon>
        <taxon>Pseudomonadati</taxon>
        <taxon>Bacteroidota</taxon>
        <taxon>Chitinophagia</taxon>
        <taxon>Chitinophagales</taxon>
        <taxon>Chitinophagaceae</taxon>
        <taxon>Thermoflavifilum</taxon>
    </lineage>
</organism>
<feature type="domain" description="NADP-dependent oxidoreductase" evidence="2">
    <location>
        <begin position="16"/>
        <end position="314"/>
    </location>
</feature>
<dbReference type="STRING" id="1393122.SAMN05660895_1818"/>
<dbReference type="FunFam" id="3.20.20.100:FF:000004">
    <property type="entry name" value="Oxidoreductase, aldo/keto reductase"/>
    <property type="match status" value="1"/>
</dbReference>
<sequence>MHYRTLGDTDLQVSVLCFGGNVFGWTADEQTSFRLMDHWVAMGFNFIDTANSYSHWVPGHQGGESETLIGKWLKRTGKRHELILATKVGSGMGKEKNCLSRQHILQQAELSLRRLQTDYIDLYLSHYDDPDTPVEETLEAYQQLIQQGKVRYIGASNFSPQRLQQSLDISRQHNLPRYICLQPLYNLYDRESFETQYRPICKREHLGVMTYYSLASGFLSGKYRTVEDAQKSVRGEQVIKKYLNPRGLKILNALDQIARETKATPAQVALAWLIRQPDVTSAIVSATNVYQLTEIMQSAQLSLDSSQIDALNAASA</sequence>
<evidence type="ECO:0000259" key="2">
    <source>
        <dbReference type="Pfam" id="PF00248"/>
    </source>
</evidence>
<reference evidence="4" key="1">
    <citation type="submission" date="2016-10" db="EMBL/GenBank/DDBJ databases">
        <authorList>
            <person name="Varghese N."/>
            <person name="Submissions S."/>
        </authorList>
    </citation>
    <scope>NUCLEOTIDE SEQUENCE [LARGE SCALE GENOMIC DNA]</scope>
    <source>
        <strain evidence="4">DSM 14807</strain>
    </source>
</reference>
<dbReference type="InterPro" id="IPR020471">
    <property type="entry name" value="AKR"/>
</dbReference>
<keyword evidence="1" id="KW-0560">Oxidoreductase</keyword>
<dbReference type="CDD" id="cd19081">
    <property type="entry name" value="AKR_AKR9C1"/>
    <property type="match status" value="1"/>
</dbReference>
<dbReference type="InterPro" id="IPR050523">
    <property type="entry name" value="AKR_Detox_Biosynth"/>
</dbReference>
<dbReference type="GO" id="GO:0005829">
    <property type="term" value="C:cytosol"/>
    <property type="evidence" value="ECO:0007669"/>
    <property type="project" value="UniProtKB-ARBA"/>
</dbReference>
<accession>A0A1I7NGX3</accession>
<evidence type="ECO:0000256" key="1">
    <source>
        <dbReference type="ARBA" id="ARBA00023002"/>
    </source>
</evidence>
<dbReference type="Proteomes" id="UP000199537">
    <property type="component" value="Unassembled WGS sequence"/>
</dbReference>
<evidence type="ECO:0000313" key="3">
    <source>
        <dbReference type="EMBL" id="SFV33806.1"/>
    </source>
</evidence>